<dbReference type="AlphaFoldDB" id="A0A1E5W135"/>
<dbReference type="EMBL" id="LWDX02024243">
    <property type="protein sequence ID" value="OEL31072.1"/>
    <property type="molecule type" value="Genomic_DNA"/>
</dbReference>
<gene>
    <name evidence="2" type="ORF">BAE44_0007907</name>
</gene>
<dbReference type="Proteomes" id="UP000095767">
    <property type="component" value="Unassembled WGS sequence"/>
</dbReference>
<dbReference type="OrthoDB" id="678104at2759"/>
<feature type="domain" description="F-box associated beta-propeller type 3" evidence="1">
    <location>
        <begin position="13"/>
        <end position="100"/>
    </location>
</feature>
<evidence type="ECO:0000259" key="1">
    <source>
        <dbReference type="Pfam" id="PF08268"/>
    </source>
</evidence>
<dbReference type="InterPro" id="IPR013187">
    <property type="entry name" value="F-box-assoc_dom_typ3"/>
</dbReference>
<proteinExistence type="predicted"/>
<keyword evidence="3" id="KW-1185">Reference proteome</keyword>
<protein>
    <recommendedName>
        <fullName evidence="1">F-box associated beta-propeller type 3 domain-containing protein</fullName>
    </recommendedName>
</protein>
<organism evidence="2 3">
    <name type="scientific">Dichanthelium oligosanthes</name>
    <dbReference type="NCBI Taxonomy" id="888268"/>
    <lineage>
        <taxon>Eukaryota</taxon>
        <taxon>Viridiplantae</taxon>
        <taxon>Streptophyta</taxon>
        <taxon>Embryophyta</taxon>
        <taxon>Tracheophyta</taxon>
        <taxon>Spermatophyta</taxon>
        <taxon>Magnoliopsida</taxon>
        <taxon>Liliopsida</taxon>
        <taxon>Poales</taxon>
        <taxon>Poaceae</taxon>
        <taxon>PACMAD clade</taxon>
        <taxon>Panicoideae</taxon>
        <taxon>Panicodae</taxon>
        <taxon>Paniceae</taxon>
        <taxon>Dichantheliinae</taxon>
        <taxon>Dichanthelium</taxon>
    </lineage>
</organism>
<accession>A0A1E5W135</accession>
<name>A0A1E5W135_9POAL</name>
<evidence type="ECO:0000313" key="3">
    <source>
        <dbReference type="Proteomes" id="UP000095767"/>
    </source>
</evidence>
<comment type="caution">
    <text evidence="2">The sequence shown here is derived from an EMBL/GenBank/DDBJ whole genome shotgun (WGS) entry which is preliminary data.</text>
</comment>
<sequence length="206" mass="23327">MYTQMPGAYLSHRGNLHWLRHPEVCDTDEILAFDTVVETFRRIPRPPSRDQDDEKLFLVEAHGALAVTAILHGSLDLWVLEDYNSDSSWTPLRVDLPPPLLYASWAMNVSVLGHNVILLQGDRVVVLYGLTGKKVLKQINLANDSNDINTRPTSFVFRDSLERRGMPSSIYKTPTHKSLTTGPPPTLKLIVQSFSQLTIRLLHLYL</sequence>
<reference evidence="2 3" key="1">
    <citation type="submission" date="2016-09" db="EMBL/GenBank/DDBJ databases">
        <title>The draft genome of Dichanthelium oligosanthes: A C3 panicoid grass species.</title>
        <authorList>
            <person name="Studer A.J."/>
            <person name="Schnable J.C."/>
            <person name="Brutnell T.P."/>
        </authorList>
    </citation>
    <scope>NUCLEOTIDE SEQUENCE [LARGE SCALE GENOMIC DNA]</scope>
    <source>
        <strain evidence="3">cv. Kellogg 1175</strain>
        <tissue evidence="2">Leaf</tissue>
    </source>
</reference>
<evidence type="ECO:0000313" key="2">
    <source>
        <dbReference type="EMBL" id="OEL31072.1"/>
    </source>
</evidence>
<dbReference type="Pfam" id="PF08268">
    <property type="entry name" value="FBA_3"/>
    <property type="match status" value="1"/>
</dbReference>